<gene>
    <name evidence="1" type="primary">Contig8272.g8821</name>
    <name evidence="1" type="ORF">STYLEM_19189</name>
</gene>
<accession>A0A078B6P8</accession>
<dbReference type="OrthoDB" id="10251639at2759"/>
<evidence type="ECO:0000313" key="1">
    <source>
        <dbReference type="EMBL" id="CDW90049.1"/>
    </source>
</evidence>
<dbReference type="EMBL" id="CCKQ01018113">
    <property type="protein sequence ID" value="CDW90049.1"/>
    <property type="molecule type" value="Genomic_DNA"/>
</dbReference>
<dbReference type="Proteomes" id="UP000039865">
    <property type="component" value="Unassembled WGS sequence"/>
</dbReference>
<dbReference type="InterPro" id="IPR006212">
    <property type="entry name" value="Furin_repeat"/>
</dbReference>
<sequence>MIIEWIQLQDIIFYKFISGQEYEFFDSELNTCLRCSNVLNGCQKCHLDIDMKILECDQCDNGLFLLTQNQTTVDYYAHTVIVSLDVYLVKEKQLTMAGQVHQQPKSNPSYQISKLARTSSSLSFITNCHIYNYYDQFNCLVCHEGFYLSKSSYFNISANRHQDICQPNAQPDLCLQSSSEFVCDTCIYGYNTYQIGDKKFCQSKNLKIENQFQTLECNQQNGAQIKTLRCEFEIEQSTSNVIQKKITSCLGGFVDLQTGQCVSSCGLGRYGNVTLGYLGMIEQTLCLNCDSSCYECSSSETQCTSCKEGFYLDSLTKTCKQKNGLLEQTIYVQSKDFSNDYSANGTVEYPFISILEALTFSYEIGSPYKSANISILLFSDRDHSMQRYDFAKTSQFLLNYRNIDKNAQSIKIIIDTVNSAPVKVYYKLRDKFQFLVGAGLTIRNIEFDAIDSILDIREDNINLNSLNNDSYQCLLSTNSSCCSFAYNEIQQSKVLTGAQFCQIMHSGQAGSSLLDTLDCLNRDQLQFGSLIKVIIN</sequence>
<organism evidence="1 2">
    <name type="scientific">Stylonychia lemnae</name>
    <name type="common">Ciliate</name>
    <dbReference type="NCBI Taxonomy" id="5949"/>
    <lineage>
        <taxon>Eukaryota</taxon>
        <taxon>Sar</taxon>
        <taxon>Alveolata</taxon>
        <taxon>Ciliophora</taxon>
        <taxon>Intramacronucleata</taxon>
        <taxon>Spirotrichea</taxon>
        <taxon>Stichotrichia</taxon>
        <taxon>Sporadotrichida</taxon>
        <taxon>Oxytrichidae</taxon>
        <taxon>Stylonychinae</taxon>
        <taxon>Stylonychia</taxon>
    </lineage>
</organism>
<proteinExistence type="predicted"/>
<dbReference type="InParanoid" id="A0A078B6P8"/>
<dbReference type="SUPFAM" id="SSF57184">
    <property type="entry name" value="Growth factor receptor domain"/>
    <property type="match status" value="1"/>
</dbReference>
<reference evidence="1 2" key="1">
    <citation type="submission" date="2014-06" db="EMBL/GenBank/DDBJ databases">
        <authorList>
            <person name="Swart Estienne"/>
        </authorList>
    </citation>
    <scope>NUCLEOTIDE SEQUENCE [LARGE SCALE GENOMIC DNA]</scope>
    <source>
        <strain evidence="1 2">130c</strain>
    </source>
</reference>
<name>A0A078B6P8_STYLE</name>
<evidence type="ECO:0000313" key="2">
    <source>
        <dbReference type="Proteomes" id="UP000039865"/>
    </source>
</evidence>
<dbReference type="SMART" id="SM00261">
    <property type="entry name" value="FU"/>
    <property type="match status" value="1"/>
</dbReference>
<keyword evidence="2" id="KW-1185">Reference proteome</keyword>
<dbReference type="InterPro" id="IPR009030">
    <property type="entry name" value="Growth_fac_rcpt_cys_sf"/>
</dbReference>
<dbReference type="Gene3D" id="2.10.220.10">
    <property type="entry name" value="Hormone Receptor, Insulin-like Growth Factor Receptor 1, Chain A, domain 2"/>
    <property type="match status" value="1"/>
</dbReference>
<protein>
    <submittedName>
        <fullName evidence="1">Uncharacterized protein</fullName>
    </submittedName>
</protein>
<dbReference type="AlphaFoldDB" id="A0A078B6P8"/>